<dbReference type="Proteomes" id="UP000186955">
    <property type="component" value="Unassembled WGS sequence"/>
</dbReference>
<dbReference type="PANTHER" id="PTHR28043:SF1">
    <property type="entry name" value="INCREASED RECOMBINATION CENTERS PROTEIN 6"/>
    <property type="match status" value="1"/>
</dbReference>
<gene>
    <name evidence="2" type="ORF">PENSUB_2802</name>
</gene>
<evidence type="ECO:0000313" key="3">
    <source>
        <dbReference type="Proteomes" id="UP000186955"/>
    </source>
</evidence>
<dbReference type="PANTHER" id="PTHR28043">
    <property type="entry name" value="INCREASED RECOMBINATION CENTERS PROTEIN 6"/>
    <property type="match status" value="1"/>
</dbReference>
<name>A0A1Q5UGW8_9EURO</name>
<dbReference type="GO" id="GO:0016192">
    <property type="term" value="P:vesicle-mediated transport"/>
    <property type="evidence" value="ECO:0007669"/>
    <property type="project" value="InterPro"/>
</dbReference>
<dbReference type="InterPro" id="IPR034627">
    <property type="entry name" value="Irc6"/>
</dbReference>
<dbReference type="OrthoDB" id="10261384at2759"/>
<comment type="caution">
    <text evidence="2">The sequence shown here is derived from an EMBL/GenBank/DDBJ whole genome shotgun (WGS) entry which is preliminary data.</text>
</comment>
<protein>
    <recommendedName>
        <fullName evidence="4">Increased recombination centers protein 6</fullName>
    </recommendedName>
</protein>
<keyword evidence="3" id="KW-1185">Reference proteome</keyword>
<evidence type="ECO:0008006" key="4">
    <source>
        <dbReference type="Google" id="ProtNLM"/>
    </source>
</evidence>
<feature type="compositionally biased region" description="Low complexity" evidence="1">
    <location>
        <begin position="66"/>
        <end position="95"/>
    </location>
</feature>
<dbReference type="Gene3D" id="3.40.50.11960">
    <property type="match status" value="1"/>
</dbReference>
<accession>A0A1Q5UGW8</accession>
<feature type="compositionally biased region" description="Polar residues" evidence="1">
    <location>
        <begin position="1"/>
        <end position="22"/>
    </location>
</feature>
<dbReference type="GO" id="GO:0030674">
    <property type="term" value="F:protein-macromolecule adaptor activity"/>
    <property type="evidence" value="ECO:0007669"/>
    <property type="project" value="TreeGrafter"/>
</dbReference>
<dbReference type="EMBL" id="MNBE01000274">
    <property type="protein sequence ID" value="OKP11730.1"/>
    <property type="molecule type" value="Genomic_DNA"/>
</dbReference>
<evidence type="ECO:0000313" key="2">
    <source>
        <dbReference type="EMBL" id="OKP11730.1"/>
    </source>
</evidence>
<organism evidence="2 3">
    <name type="scientific">Penicillium subrubescens</name>
    <dbReference type="NCBI Taxonomy" id="1316194"/>
    <lineage>
        <taxon>Eukaryota</taxon>
        <taxon>Fungi</taxon>
        <taxon>Dikarya</taxon>
        <taxon>Ascomycota</taxon>
        <taxon>Pezizomycotina</taxon>
        <taxon>Eurotiomycetes</taxon>
        <taxon>Eurotiomycetidae</taxon>
        <taxon>Eurotiales</taxon>
        <taxon>Aspergillaceae</taxon>
        <taxon>Penicillium</taxon>
    </lineage>
</organism>
<feature type="region of interest" description="Disordered" evidence="1">
    <location>
        <begin position="1"/>
        <end position="26"/>
    </location>
</feature>
<dbReference type="AlphaFoldDB" id="A0A1Q5UGW8"/>
<feature type="region of interest" description="Disordered" evidence="1">
    <location>
        <begin position="52"/>
        <end position="95"/>
    </location>
</feature>
<sequence>MTPTASANSPADPSKSQPQTKHIANPRRLLILTPTSQSVSIIPPLLHSLTGVPVVDPPQHDSTLETPSQSSDDNTSTPPPTTTATTTTTSFAGYTTHSPLRLNTKYYSAEIPLWVDEIPLSTESETPAAAGTGAASSDTPTPAQWRTEFLSEEAEIVRDAVGALVVCVRSPESKQTTPSTSTADADTDIDDPASRPEVRAVLDLMRDVGAVKACIDEERGGYGDVPGVFVLVGSRSSAAPKSSAPDGETRLELGVDDVDLGDGAADTPFSVGWWEDQLFDLGLFGWEVVEWDPVEQGGEKTRNKFGEYEGMPRIKEVLETHDWSTSGAADDLDHADLDFGDDLEEELLGFGRSAHTSGFGHEVQELEREMMGLRMAIERGGGDGDQSDADLDLDDGDEELKVESIETLMMRMQAIRDMGSELPEGERRKFAAKAVSDIMREL</sequence>
<proteinExistence type="predicted"/>
<evidence type="ECO:0000256" key="1">
    <source>
        <dbReference type="SAM" id="MobiDB-lite"/>
    </source>
</evidence>
<reference evidence="2 3" key="1">
    <citation type="submission" date="2016-10" db="EMBL/GenBank/DDBJ databases">
        <title>Genome sequence of the ascomycete fungus Penicillium subrubescens.</title>
        <authorList>
            <person name="De Vries R.P."/>
            <person name="Peng M."/>
            <person name="Dilokpimol A."/>
            <person name="Hilden K."/>
            <person name="Makela M.R."/>
            <person name="Grigoriev I."/>
            <person name="Riley R."/>
            <person name="Granchi Z."/>
        </authorList>
    </citation>
    <scope>NUCLEOTIDE SEQUENCE [LARGE SCALE GENOMIC DNA]</scope>
    <source>
        <strain evidence="2 3">CBS 132785</strain>
    </source>
</reference>
<dbReference type="STRING" id="1316194.A0A1Q5UGW8"/>
<feature type="region of interest" description="Disordered" evidence="1">
    <location>
        <begin position="171"/>
        <end position="194"/>
    </location>
</feature>
<dbReference type="Pfam" id="PF10199">
    <property type="entry name" value="Adaptin_binding"/>
    <property type="match status" value="1"/>
</dbReference>